<protein>
    <submittedName>
        <fullName evidence="2">Acyl-CoA reductase-like NAD-dependent aldehyde dehydrogenase</fullName>
    </submittedName>
</protein>
<keyword evidence="3" id="KW-1185">Reference proteome</keyword>
<proteinExistence type="predicted"/>
<sequence>MENYRNFVGGEYVDAVDGRRADLVDPSTGEVFGSAPVSGPEDVDRALRVASTSTHA</sequence>
<dbReference type="Gene3D" id="3.40.605.10">
    <property type="entry name" value="Aldehyde Dehydrogenase, Chain A, domain 1"/>
    <property type="match status" value="1"/>
</dbReference>
<organism evidence="2 3">
    <name type="scientific">Kibdelosporangium banguiense</name>
    <dbReference type="NCBI Taxonomy" id="1365924"/>
    <lineage>
        <taxon>Bacteria</taxon>
        <taxon>Bacillati</taxon>
        <taxon>Actinomycetota</taxon>
        <taxon>Actinomycetes</taxon>
        <taxon>Pseudonocardiales</taxon>
        <taxon>Pseudonocardiaceae</taxon>
        <taxon>Kibdelosporangium</taxon>
    </lineage>
</organism>
<dbReference type="EMBL" id="JAGINW010000001">
    <property type="protein sequence ID" value="MBP2328193.1"/>
    <property type="molecule type" value="Genomic_DNA"/>
</dbReference>
<evidence type="ECO:0000313" key="2">
    <source>
        <dbReference type="EMBL" id="MBP2328193.1"/>
    </source>
</evidence>
<dbReference type="RefSeq" id="WP_209645238.1">
    <property type="nucleotide sequence ID" value="NZ_JAGINW010000001.1"/>
</dbReference>
<comment type="caution">
    <text evidence="2">The sequence shown here is derived from an EMBL/GenBank/DDBJ whole genome shotgun (WGS) entry which is preliminary data.</text>
</comment>
<dbReference type="Proteomes" id="UP001519332">
    <property type="component" value="Unassembled WGS sequence"/>
</dbReference>
<keyword evidence="1" id="KW-0560">Oxidoreductase</keyword>
<evidence type="ECO:0000313" key="3">
    <source>
        <dbReference type="Proteomes" id="UP001519332"/>
    </source>
</evidence>
<name>A0ABS4TW49_9PSEU</name>
<accession>A0ABS4TW49</accession>
<reference evidence="2 3" key="1">
    <citation type="submission" date="2021-03" db="EMBL/GenBank/DDBJ databases">
        <title>Sequencing the genomes of 1000 actinobacteria strains.</title>
        <authorList>
            <person name="Klenk H.-P."/>
        </authorList>
    </citation>
    <scope>NUCLEOTIDE SEQUENCE [LARGE SCALE GENOMIC DNA]</scope>
    <source>
        <strain evidence="2 3">DSM 46670</strain>
    </source>
</reference>
<dbReference type="SUPFAM" id="SSF53720">
    <property type="entry name" value="ALDH-like"/>
    <property type="match status" value="1"/>
</dbReference>
<gene>
    <name evidence="2" type="ORF">JOF56_008578</name>
</gene>
<evidence type="ECO:0000256" key="1">
    <source>
        <dbReference type="ARBA" id="ARBA00023002"/>
    </source>
</evidence>
<dbReference type="InterPro" id="IPR016162">
    <property type="entry name" value="Ald_DH_N"/>
</dbReference>
<dbReference type="InterPro" id="IPR016161">
    <property type="entry name" value="Ald_DH/histidinol_DH"/>
</dbReference>